<proteinExistence type="predicted"/>
<comment type="caution">
    <text evidence="2">The sequence shown here is derived from an EMBL/GenBank/DDBJ whole genome shotgun (WGS) entry which is preliminary data.</text>
</comment>
<evidence type="ECO:0000313" key="2">
    <source>
        <dbReference type="EMBL" id="KAA6379171.1"/>
    </source>
</evidence>
<reference evidence="2 3" key="1">
    <citation type="submission" date="2019-03" db="EMBL/GenBank/DDBJ databases">
        <title>Single cell metagenomics reveals metabolic interactions within the superorganism composed of flagellate Streblomastix strix and complex community of Bacteroidetes bacteria on its surface.</title>
        <authorList>
            <person name="Treitli S.C."/>
            <person name="Kolisko M."/>
            <person name="Husnik F."/>
            <person name="Keeling P."/>
            <person name="Hampl V."/>
        </authorList>
    </citation>
    <scope>NUCLEOTIDE SEQUENCE [LARGE SCALE GENOMIC DNA]</scope>
    <source>
        <strain evidence="2">ST1C</strain>
    </source>
</reference>
<organism evidence="2 3">
    <name type="scientific">Streblomastix strix</name>
    <dbReference type="NCBI Taxonomy" id="222440"/>
    <lineage>
        <taxon>Eukaryota</taxon>
        <taxon>Metamonada</taxon>
        <taxon>Preaxostyla</taxon>
        <taxon>Oxymonadida</taxon>
        <taxon>Streblomastigidae</taxon>
        <taxon>Streblomastix</taxon>
    </lineage>
</organism>
<protein>
    <submittedName>
        <fullName evidence="2">Uncharacterized protein</fullName>
    </submittedName>
</protein>
<gene>
    <name evidence="2" type="ORF">EZS28_025301</name>
</gene>
<dbReference type="EMBL" id="SNRW01008661">
    <property type="protein sequence ID" value="KAA6379171.1"/>
    <property type="molecule type" value="Genomic_DNA"/>
</dbReference>
<dbReference type="Proteomes" id="UP000324800">
    <property type="component" value="Unassembled WGS sequence"/>
</dbReference>
<feature type="compositionally biased region" description="Basic and acidic residues" evidence="1">
    <location>
        <begin position="39"/>
        <end position="79"/>
    </location>
</feature>
<evidence type="ECO:0000313" key="3">
    <source>
        <dbReference type="Proteomes" id="UP000324800"/>
    </source>
</evidence>
<dbReference type="AlphaFoldDB" id="A0A5J4V9P4"/>
<feature type="region of interest" description="Disordered" evidence="1">
    <location>
        <begin position="39"/>
        <end position="90"/>
    </location>
</feature>
<name>A0A5J4V9P4_9EUKA</name>
<accession>A0A5J4V9P4</accession>
<sequence>MGRFQIRLQQLMDLNFQKHPKYVTNDEIQHEQKKLKEIEENIDKERDEQDIKYEKERDELENQEKKNKTKLGKMDREIRSTQQRYYNEDMAKDIDPNAYLKLNPSNNIQSRFDPSQSQDANTPCVIKFFAEKLNICHIRRGTSRAATWYVLMSSARKWQTLSKN</sequence>
<evidence type="ECO:0000256" key="1">
    <source>
        <dbReference type="SAM" id="MobiDB-lite"/>
    </source>
</evidence>